<feature type="compositionally biased region" description="Pro residues" evidence="1">
    <location>
        <begin position="584"/>
        <end position="600"/>
    </location>
</feature>
<dbReference type="RefSeq" id="WP_290113995.1">
    <property type="nucleotide sequence ID" value="NZ_JAUEPL010000037.1"/>
</dbReference>
<feature type="compositionally biased region" description="Low complexity" evidence="1">
    <location>
        <begin position="521"/>
        <end position="538"/>
    </location>
</feature>
<evidence type="ECO:0000256" key="1">
    <source>
        <dbReference type="SAM" id="MobiDB-lite"/>
    </source>
</evidence>
<feature type="transmembrane region" description="Helical" evidence="2">
    <location>
        <begin position="248"/>
        <end position="270"/>
    </location>
</feature>
<evidence type="ECO:0000313" key="3">
    <source>
        <dbReference type="EMBL" id="MDN3296697.1"/>
    </source>
</evidence>
<proteinExistence type="predicted"/>
<feature type="transmembrane region" description="Helical" evidence="2">
    <location>
        <begin position="157"/>
        <end position="175"/>
    </location>
</feature>
<feature type="transmembrane region" description="Helical" evidence="2">
    <location>
        <begin position="125"/>
        <end position="145"/>
    </location>
</feature>
<dbReference type="EMBL" id="JAUEPL010000037">
    <property type="protein sequence ID" value="MDN3296697.1"/>
    <property type="molecule type" value="Genomic_DNA"/>
</dbReference>
<dbReference type="Proteomes" id="UP001174050">
    <property type="component" value="Unassembled WGS sequence"/>
</dbReference>
<organism evidence="3 4">
    <name type="scientific">Streptomyces ficellus</name>
    <dbReference type="NCBI Taxonomy" id="1977088"/>
    <lineage>
        <taxon>Bacteria</taxon>
        <taxon>Bacillati</taxon>
        <taxon>Actinomycetota</taxon>
        <taxon>Actinomycetes</taxon>
        <taxon>Kitasatosporales</taxon>
        <taxon>Streptomycetaceae</taxon>
        <taxon>Streptomyces</taxon>
    </lineage>
</organism>
<dbReference type="Pfam" id="PF19877">
    <property type="entry name" value="DUF6350"/>
    <property type="match status" value="1"/>
</dbReference>
<accession>A0ABT7ZBR4</accession>
<keyword evidence="2" id="KW-0472">Membrane</keyword>
<sequence>MTQVTDHPPAPVQGGRAAALAGSCVRGALAAGLGLAALTVLVMVMWISSPYPDSGPGGALHVAAGLWLLAHGAELTRPATLSGTPAPVGVVPLLLVTLPAWLVYRTARDAAEPGEDRPSPSARGAVGAVTGGYLLVAAAAVGYAVGGPLPTDPLGAALHLPPLVALAAAAGVWTAHGRPRGPLPTWLPERLRVALARSRVAVAVRAGGAGVAVLVGGGALLVLVSLVWHAGAAREALLGLSGVWSGRIALLLLTVALLPNAAVWGASYGLGPGFAVGTGVTATPLAVAGTAGLPPFPLLAAVPADGRGGWLTWTAAAVPVAAGVTVAWFTGRVRSAGLRDTALAALMAAVLCGAAMAALAAAAGGPLGSGRLAAFGPVWWRTGGAALAWTAALGLPGALAVRAWRSRGGAGGAALPKPPEPAPAPVSAPPRERPAREDDPGDPSFEPYDFLPAAWEDPAAREARWTALKEASGGLMAPLGRVAPAVPPAPTAPLAPSAPLVPHAPEAPLAPEVPQAPAVPLAPAAAPAAPLAPAAPATEPREQPANPGIPEAPADPPAVADEAPPAGEPPLQRPQHVATAAPQSPAPREPGPEAPAPETPGVPGGPRGAADPQGPETPENPAAKER</sequence>
<feature type="transmembrane region" description="Helical" evidence="2">
    <location>
        <begin position="383"/>
        <end position="401"/>
    </location>
</feature>
<feature type="region of interest" description="Disordered" evidence="1">
    <location>
        <begin position="521"/>
        <end position="626"/>
    </location>
</feature>
<evidence type="ECO:0000256" key="2">
    <source>
        <dbReference type="SAM" id="Phobius"/>
    </source>
</evidence>
<feature type="transmembrane region" description="Helical" evidence="2">
    <location>
        <begin position="28"/>
        <end position="47"/>
    </location>
</feature>
<protein>
    <submittedName>
        <fullName evidence="3">DUF6350 family protein</fullName>
    </submittedName>
</protein>
<gene>
    <name evidence="3" type="ORF">QWM81_22145</name>
</gene>
<keyword evidence="2" id="KW-0812">Transmembrane</keyword>
<feature type="compositionally biased region" description="Pro residues" evidence="1">
    <location>
        <begin position="416"/>
        <end position="428"/>
    </location>
</feature>
<keyword evidence="4" id="KW-1185">Reference proteome</keyword>
<name>A0ABT7ZBR4_9ACTN</name>
<feature type="transmembrane region" description="Helical" evidence="2">
    <location>
        <begin position="310"/>
        <end position="330"/>
    </location>
</feature>
<evidence type="ECO:0000313" key="4">
    <source>
        <dbReference type="Proteomes" id="UP001174050"/>
    </source>
</evidence>
<dbReference type="InterPro" id="IPR045931">
    <property type="entry name" value="DUF6350"/>
</dbReference>
<feature type="transmembrane region" description="Helical" evidence="2">
    <location>
        <begin position="86"/>
        <end position="104"/>
    </location>
</feature>
<feature type="transmembrane region" description="Helical" evidence="2">
    <location>
        <begin position="200"/>
        <end position="228"/>
    </location>
</feature>
<feature type="transmembrane region" description="Helical" evidence="2">
    <location>
        <begin position="342"/>
        <end position="363"/>
    </location>
</feature>
<keyword evidence="2" id="KW-1133">Transmembrane helix</keyword>
<reference evidence="3" key="1">
    <citation type="submission" date="2023-06" db="EMBL/GenBank/DDBJ databases">
        <title>WGS-Sequencing of Streptomyces ficellus isolate 21 collected from sand in Gara Djebilet Iron Mine in Algeria.</title>
        <authorList>
            <person name="Zegers G.P."/>
            <person name="Gomez A."/>
            <person name="Gueddou A."/>
            <person name="Zahara A.F."/>
            <person name="Worth M."/>
            <person name="Sevigny J.L."/>
            <person name="Tisa L."/>
        </authorList>
    </citation>
    <scope>NUCLEOTIDE SEQUENCE</scope>
    <source>
        <strain evidence="3">AS11</strain>
    </source>
</reference>
<feature type="region of interest" description="Disordered" evidence="1">
    <location>
        <begin position="409"/>
        <end position="450"/>
    </location>
</feature>
<comment type="caution">
    <text evidence="3">The sequence shown here is derived from an EMBL/GenBank/DDBJ whole genome shotgun (WGS) entry which is preliminary data.</text>
</comment>